<feature type="region of interest" description="Disordered" evidence="1">
    <location>
        <begin position="213"/>
        <end position="241"/>
    </location>
</feature>
<dbReference type="EMBL" id="CAAALY010248337">
    <property type="protein sequence ID" value="VEL34761.1"/>
    <property type="molecule type" value="Genomic_DNA"/>
</dbReference>
<evidence type="ECO:0000313" key="2">
    <source>
        <dbReference type="EMBL" id="VEL34761.1"/>
    </source>
</evidence>
<dbReference type="AlphaFoldDB" id="A0A3S5BQJ3"/>
<evidence type="ECO:0000256" key="1">
    <source>
        <dbReference type="SAM" id="MobiDB-lite"/>
    </source>
</evidence>
<reference evidence="2" key="1">
    <citation type="submission" date="2018-11" db="EMBL/GenBank/DDBJ databases">
        <authorList>
            <consortium name="Pathogen Informatics"/>
        </authorList>
    </citation>
    <scope>NUCLEOTIDE SEQUENCE</scope>
</reference>
<feature type="compositionally biased region" description="Low complexity" evidence="1">
    <location>
        <begin position="154"/>
        <end position="164"/>
    </location>
</feature>
<feature type="region of interest" description="Disordered" evidence="1">
    <location>
        <begin position="26"/>
        <end position="49"/>
    </location>
</feature>
<protein>
    <submittedName>
        <fullName evidence="2">Uncharacterized protein</fullName>
    </submittedName>
</protein>
<comment type="caution">
    <text evidence="2">The sequence shown here is derived from an EMBL/GenBank/DDBJ whole genome shotgun (WGS) entry which is preliminary data.</text>
</comment>
<sequence>MNLPVKPIDSWSRGIRRRLLVEPTFESPQPNRQLVKRNSPSSSGGTDLRISSPSLLLEMEVQPNGTIVAAEVGSSGVAECSRRWLIHFSFRLNDLANRPHRQPKQKSLAVDALEPEAPTPAGLTFVRLFAGHRVVQECTNHERPSLCHSSGTVPSSKSGPSESGEGLDEEKDRSFGCVFLLPSPGATLCETWLGSVRRLGKSFQTLEPLHRIDDATGSKVTDDQEEADDEPRTGPESTKLPQSIVASSFSCNKQTKCTIARHLVECTTMM</sequence>
<feature type="compositionally biased region" description="Basic and acidic residues" evidence="1">
    <location>
        <begin position="213"/>
        <end position="222"/>
    </location>
</feature>
<gene>
    <name evidence="2" type="ORF">PXEA_LOCUS28201</name>
</gene>
<name>A0A3S5BQJ3_9PLAT</name>
<organism evidence="2 3">
    <name type="scientific">Protopolystoma xenopodis</name>
    <dbReference type="NCBI Taxonomy" id="117903"/>
    <lineage>
        <taxon>Eukaryota</taxon>
        <taxon>Metazoa</taxon>
        <taxon>Spiralia</taxon>
        <taxon>Lophotrochozoa</taxon>
        <taxon>Platyhelminthes</taxon>
        <taxon>Monogenea</taxon>
        <taxon>Polyopisthocotylea</taxon>
        <taxon>Polystomatidea</taxon>
        <taxon>Polystomatidae</taxon>
        <taxon>Protopolystoma</taxon>
    </lineage>
</organism>
<proteinExistence type="predicted"/>
<dbReference type="OrthoDB" id="437369at2759"/>
<keyword evidence="3" id="KW-1185">Reference proteome</keyword>
<dbReference type="Proteomes" id="UP000784294">
    <property type="component" value="Unassembled WGS sequence"/>
</dbReference>
<accession>A0A3S5BQJ3</accession>
<feature type="region of interest" description="Disordered" evidence="1">
    <location>
        <begin position="142"/>
        <end position="169"/>
    </location>
</feature>
<evidence type="ECO:0000313" key="3">
    <source>
        <dbReference type="Proteomes" id="UP000784294"/>
    </source>
</evidence>